<evidence type="ECO:0000259" key="2">
    <source>
        <dbReference type="PROSITE" id="PS51723"/>
    </source>
</evidence>
<reference evidence="3 4" key="1">
    <citation type="journal article" date="2014" name="Genome Announc.">
        <title>The Genome of the Predominant Equine Lactobacillus Species, Lactobacillus equi, Is Reflective of Its Lifestyle Adaptations to an Herbivorous Host.</title>
        <authorList>
            <person name="O'Donnell M.M."/>
            <person name="Harris H.M."/>
            <person name="O'Toole P.W."/>
            <person name="Ross R.P."/>
        </authorList>
    </citation>
    <scope>NUCLEOTIDE SEQUENCE [LARGE SCALE GENOMIC DNA]</scope>
    <source>
        <strain evidence="3 4">DPC 6820</strain>
    </source>
</reference>
<name>V7HZZ6_9LACO</name>
<feature type="domain" description="Peptidase M60" evidence="2">
    <location>
        <begin position="262"/>
        <end position="415"/>
    </location>
</feature>
<accession>V7HZZ6</accession>
<comment type="caution">
    <text evidence="3">The sequence shown here is derived from an EMBL/GenBank/DDBJ whole genome shotgun (WGS) entry which is preliminary data.</text>
</comment>
<proteinExistence type="predicted"/>
<dbReference type="InterPro" id="IPR031161">
    <property type="entry name" value="Peptidase_M60_dom"/>
</dbReference>
<sequence>MFEEEENPAPVQPTLEFKDASSLPQSVSTAGAVIRGTETTSWELKGYGNQKFGAVSFIAPVIEPVIGVQKYPRQPHQVYGTDLYAQITVSREDETIYQKSFTGTDSSSSTDFYEEYQPGDVLSIYHAEPSRISAEQAELLGTALKNAKTYSYRIHEEGLENITDYVELKKEVAKFYADSQKITLAPQKDLSDVAVIRQGIEQDPYLSEANLTELLAEIAKVEETFQNLPGAILPGQGKQVAIFSVPASTITDQEGRPMGRNMDRQALGITLKEGATIRVRVTSAKETEAKNLAVQLIDSDTQKMVNKAVTLDGDWLEVTALADSVAYIKSPTTGDFQVEYEVVSGRVDELPVFTSETDQKQVEKQWDKFKVPYALIVGNNIQIQAPYKDLDLISQKNLGNLLSQYDQIFKEYAIC</sequence>
<dbReference type="PATRIC" id="fig|1392007.3.peg.584"/>
<evidence type="ECO:0000313" key="4">
    <source>
        <dbReference type="Proteomes" id="UP000018559"/>
    </source>
</evidence>
<evidence type="ECO:0000313" key="3">
    <source>
        <dbReference type="EMBL" id="ETA74601.1"/>
    </source>
</evidence>
<dbReference type="Pfam" id="PF03272">
    <property type="entry name" value="Mucin_bdg"/>
    <property type="match status" value="1"/>
</dbReference>
<gene>
    <name evidence="3" type="ORF">LEQ_1546</name>
</gene>
<keyword evidence="4" id="KW-1185">Reference proteome</keyword>
<protein>
    <submittedName>
        <fullName evidence="3">Enhancin family protein</fullName>
    </submittedName>
</protein>
<dbReference type="Proteomes" id="UP000018559">
    <property type="component" value="Unassembled WGS sequence"/>
</dbReference>
<dbReference type="EMBL" id="AWWH01000062">
    <property type="protein sequence ID" value="ETA74601.1"/>
    <property type="molecule type" value="Genomic_DNA"/>
</dbReference>
<dbReference type="PROSITE" id="PS51723">
    <property type="entry name" value="PEPTIDASE_M60"/>
    <property type="match status" value="1"/>
</dbReference>
<evidence type="ECO:0000256" key="1">
    <source>
        <dbReference type="SAM" id="MobiDB-lite"/>
    </source>
</evidence>
<dbReference type="InterPro" id="IPR004954">
    <property type="entry name" value="Mucin-bd"/>
</dbReference>
<dbReference type="AlphaFoldDB" id="V7HZZ6"/>
<feature type="region of interest" description="Disordered" evidence="1">
    <location>
        <begin position="1"/>
        <end position="23"/>
    </location>
</feature>
<organism evidence="3 4">
    <name type="scientific">Ligilactobacillus equi DPC 6820</name>
    <dbReference type="NCBI Taxonomy" id="1392007"/>
    <lineage>
        <taxon>Bacteria</taxon>
        <taxon>Bacillati</taxon>
        <taxon>Bacillota</taxon>
        <taxon>Bacilli</taxon>
        <taxon>Lactobacillales</taxon>
        <taxon>Lactobacillaceae</taxon>
        <taxon>Ligilactobacillus</taxon>
    </lineage>
</organism>